<name>A0A6G7KCF6_9LACT</name>
<evidence type="ECO:0000256" key="5">
    <source>
        <dbReference type="SAM" id="Coils"/>
    </source>
</evidence>
<evidence type="ECO:0000313" key="8">
    <source>
        <dbReference type="EMBL" id="QII82958.1"/>
    </source>
</evidence>
<dbReference type="Pfam" id="PF06305">
    <property type="entry name" value="LapA_dom"/>
    <property type="match status" value="1"/>
</dbReference>
<gene>
    <name evidence="8" type="ORF">G7057_11200</name>
</gene>
<organism evidence="8 9">
    <name type="scientific">Jeotgalibaca arthritidis</name>
    <dbReference type="NCBI Taxonomy" id="1868794"/>
    <lineage>
        <taxon>Bacteria</taxon>
        <taxon>Bacillati</taxon>
        <taxon>Bacillota</taxon>
        <taxon>Bacilli</taxon>
        <taxon>Lactobacillales</taxon>
        <taxon>Carnobacteriaceae</taxon>
        <taxon>Jeotgalibaca</taxon>
    </lineage>
</organism>
<proteinExistence type="predicted"/>
<dbReference type="RefSeq" id="WP_166163800.1">
    <property type="nucleotide sequence ID" value="NZ_CP049740.1"/>
</dbReference>
<dbReference type="AlphaFoldDB" id="A0A6G7KCF6"/>
<evidence type="ECO:0000256" key="3">
    <source>
        <dbReference type="ARBA" id="ARBA00022989"/>
    </source>
</evidence>
<dbReference type="InterPro" id="IPR010445">
    <property type="entry name" value="LapA_dom"/>
</dbReference>
<dbReference type="KEGG" id="jar:G7057_11200"/>
<keyword evidence="1" id="KW-1003">Cell membrane</keyword>
<accession>A0A6G7KCF6</accession>
<keyword evidence="4 6" id="KW-0472">Membrane</keyword>
<protein>
    <submittedName>
        <fullName evidence="8">DUF1049 domain-containing protein</fullName>
    </submittedName>
</protein>
<keyword evidence="5" id="KW-0175">Coiled coil</keyword>
<keyword evidence="3 6" id="KW-1133">Transmembrane helix</keyword>
<feature type="coiled-coil region" evidence="5">
    <location>
        <begin position="64"/>
        <end position="120"/>
    </location>
</feature>
<feature type="transmembrane region" description="Helical" evidence="6">
    <location>
        <begin position="7"/>
        <end position="25"/>
    </location>
</feature>
<evidence type="ECO:0000256" key="6">
    <source>
        <dbReference type="SAM" id="Phobius"/>
    </source>
</evidence>
<feature type="transmembrane region" description="Helical" evidence="6">
    <location>
        <begin position="37"/>
        <end position="59"/>
    </location>
</feature>
<reference evidence="8 9" key="1">
    <citation type="journal article" date="2017" name="Int. J. Syst. Evol. Microbiol.">
        <title>Jeotgalibaca porci sp. nov. and Jeotgalibaca arthritidis sp. nov., isolated from pigs, and emended description of the genus Jeotgalibaca.</title>
        <authorList>
            <person name="Zamora L."/>
            <person name="Perez-Sancho M."/>
            <person name="Dominguez L."/>
            <person name="Fernandez-Garayzabal J.F."/>
            <person name="Vela A.I."/>
        </authorList>
    </citation>
    <scope>NUCLEOTIDE SEQUENCE [LARGE SCALE GENOMIC DNA]</scope>
    <source>
        <strain evidence="8 9">CECT 9157</strain>
    </source>
</reference>
<evidence type="ECO:0000313" key="9">
    <source>
        <dbReference type="Proteomes" id="UP000501451"/>
    </source>
</evidence>
<dbReference type="PANTHER" id="PTHR41335:SF1">
    <property type="entry name" value="MEMBRANE PROTEIN"/>
    <property type="match status" value="1"/>
</dbReference>
<dbReference type="GO" id="GO:0005886">
    <property type="term" value="C:plasma membrane"/>
    <property type="evidence" value="ECO:0007669"/>
    <property type="project" value="InterPro"/>
</dbReference>
<dbReference type="Proteomes" id="UP000501451">
    <property type="component" value="Chromosome"/>
</dbReference>
<keyword evidence="2 6" id="KW-0812">Transmembrane</keyword>
<evidence type="ECO:0000256" key="4">
    <source>
        <dbReference type="ARBA" id="ARBA00023136"/>
    </source>
</evidence>
<dbReference type="PANTHER" id="PTHR41335">
    <property type="entry name" value="MEMBRANE PROTEIN-RELATED"/>
    <property type="match status" value="1"/>
</dbReference>
<feature type="domain" description="Lipopolysaccharide assembly protein A" evidence="7">
    <location>
        <begin position="24"/>
        <end position="84"/>
    </location>
</feature>
<keyword evidence="9" id="KW-1185">Reference proteome</keyword>
<evidence type="ECO:0000256" key="2">
    <source>
        <dbReference type="ARBA" id="ARBA00022692"/>
    </source>
</evidence>
<sequence length="142" mass="15860">MKNQWRLVLIIVLMTIISVFAVLNVESVPVSFGFTTFAAPLIIIIFVSLLLGALLTLLVSTMASVHRKKELKTLRAEISQLESQSSQLRDEIKAEYTEKITALEETISGKDNKINSLENELVNQITYNNVNIAKPTSQDPIE</sequence>
<dbReference type="EMBL" id="CP049740">
    <property type="protein sequence ID" value="QII82958.1"/>
    <property type="molecule type" value="Genomic_DNA"/>
</dbReference>
<evidence type="ECO:0000256" key="1">
    <source>
        <dbReference type="ARBA" id="ARBA00022475"/>
    </source>
</evidence>
<evidence type="ECO:0000259" key="7">
    <source>
        <dbReference type="Pfam" id="PF06305"/>
    </source>
</evidence>